<organism evidence="2 3">
    <name type="scientific">Phlebotomus papatasi</name>
    <name type="common">Sandfly</name>
    <dbReference type="NCBI Taxonomy" id="29031"/>
    <lineage>
        <taxon>Eukaryota</taxon>
        <taxon>Metazoa</taxon>
        <taxon>Ecdysozoa</taxon>
        <taxon>Arthropoda</taxon>
        <taxon>Hexapoda</taxon>
        <taxon>Insecta</taxon>
        <taxon>Pterygota</taxon>
        <taxon>Neoptera</taxon>
        <taxon>Endopterygota</taxon>
        <taxon>Diptera</taxon>
        <taxon>Nematocera</taxon>
        <taxon>Psychodoidea</taxon>
        <taxon>Psychodidae</taxon>
        <taxon>Phlebotomus</taxon>
        <taxon>Phlebotomus</taxon>
    </lineage>
</organism>
<keyword evidence="3" id="KW-1185">Reference proteome</keyword>
<reference evidence="2" key="1">
    <citation type="submission" date="2022-08" db="UniProtKB">
        <authorList>
            <consortium name="EnsemblMetazoa"/>
        </authorList>
    </citation>
    <scope>IDENTIFICATION</scope>
    <source>
        <strain evidence="2">Israel</strain>
    </source>
</reference>
<feature type="compositionally biased region" description="Polar residues" evidence="1">
    <location>
        <begin position="358"/>
        <end position="369"/>
    </location>
</feature>
<sequence length="404" mass="44018">MPSLTIQYMSDSGMVQLSRDCGDEGGRHMTCKGKQDRDTILKQLICTDENAVEMSVNNLIMPEDNTSAAKSINHDLTLAKEVENVQSDNNEDNNIEVAISRADTGIGNDNNIVKITLEDLMVGDQPIDEQQTLFTDEMTKTSASKKGLPKDKKPYSGKKIRGRHPLDDVMMGDQPPVDVTTPEVLPHVKKMLQQDLKLKDIPNFDDKSLMTTSDSSKITASSIIVPSTELPSEASIILSTTTMFTSQDPERNTTDNNENEISTEHEPLATASVTNDMVSVVAAGHAISTDEGTGKNIIHPLHISSDSSKQASGFIKPPHRKEESTQLTADDHFIPPMLLVKAKFTASSTRSHFEVVTESPNSTSNSSDGNPMKQVTAEESLAKESETETNNTGSTLTKKSTKNV</sequence>
<dbReference type="EMBL" id="AJVK01028256">
    <property type="status" value="NOT_ANNOTATED_CDS"/>
    <property type="molecule type" value="Genomic_DNA"/>
</dbReference>
<dbReference type="Proteomes" id="UP000092462">
    <property type="component" value="Unassembled WGS sequence"/>
</dbReference>
<name>A0A1B0D9H4_PHLPP</name>
<feature type="compositionally biased region" description="Low complexity" evidence="1">
    <location>
        <begin position="388"/>
        <end position="397"/>
    </location>
</feature>
<feature type="region of interest" description="Disordered" evidence="1">
    <location>
        <begin position="300"/>
        <end position="327"/>
    </location>
</feature>
<dbReference type="VEuPathDB" id="VectorBase:PPAPM1_001471"/>
<feature type="region of interest" description="Disordered" evidence="1">
    <location>
        <begin position="138"/>
        <end position="172"/>
    </location>
</feature>
<protein>
    <submittedName>
        <fullName evidence="2">Uncharacterized protein</fullName>
    </submittedName>
</protein>
<accession>A0A1B0D9H4</accession>
<evidence type="ECO:0000256" key="1">
    <source>
        <dbReference type="SAM" id="MobiDB-lite"/>
    </source>
</evidence>
<dbReference type="VEuPathDB" id="VectorBase:PPAI004286"/>
<feature type="region of interest" description="Disordered" evidence="1">
    <location>
        <begin position="355"/>
        <end position="404"/>
    </location>
</feature>
<dbReference type="EMBL" id="AJVK01028255">
    <property type="status" value="NOT_ANNOTATED_CDS"/>
    <property type="molecule type" value="Genomic_DNA"/>
</dbReference>
<dbReference type="EnsemblMetazoa" id="PPAI004286-RA">
    <property type="protein sequence ID" value="PPAI004286-PA"/>
    <property type="gene ID" value="PPAI004286"/>
</dbReference>
<dbReference type="AlphaFoldDB" id="A0A1B0D9H4"/>
<evidence type="ECO:0000313" key="2">
    <source>
        <dbReference type="EnsemblMetazoa" id="PPAI004286-PA"/>
    </source>
</evidence>
<evidence type="ECO:0000313" key="3">
    <source>
        <dbReference type="Proteomes" id="UP000092462"/>
    </source>
</evidence>
<proteinExistence type="predicted"/>